<dbReference type="RefSeq" id="WP_058479373.1">
    <property type="nucleotide sequence ID" value="NZ_CAAAIQ010000018.1"/>
</dbReference>
<accession>A0A0W1AMQ1</accession>
<protein>
    <submittedName>
        <fullName evidence="1">Uncharacterized protein</fullName>
    </submittedName>
</protein>
<keyword evidence="2" id="KW-1185">Reference proteome</keyword>
<sequence>MISNSEESIASGFVDNGEIAILSLRPKQLLLTYVRGIAKRVLHESDSLLDKLLDDNYLEQHAVPVCTSRYETHTDLDDFIQNYTDVLINLMLTSWMWPINKWGFDAKDKGTIKSMMATEYRPFVYMASKNIQSPLKLAVTYANPTRELVEDLARNLDNRNSDEDLETLSFKVSSGIAIITDNIDREQYRNPMEYCSALASPMNYLKPLSNSAVKELLLFYYGKEEKLPPLTGVEHLNKWFSFTTNQGLYMLTKPWMASIYRRSIHASGDSNFF</sequence>
<gene>
    <name evidence="1" type="ORF">Lwal_0533</name>
</gene>
<comment type="caution">
    <text evidence="1">The sequence shown here is derived from an EMBL/GenBank/DDBJ whole genome shotgun (WGS) entry which is preliminary data.</text>
</comment>
<dbReference type="STRING" id="66969.Lwal_0533"/>
<evidence type="ECO:0000313" key="2">
    <source>
        <dbReference type="Proteomes" id="UP000054729"/>
    </source>
</evidence>
<dbReference type="OrthoDB" id="5648679at2"/>
<evidence type="ECO:0000313" key="1">
    <source>
        <dbReference type="EMBL" id="KTD82604.1"/>
    </source>
</evidence>
<dbReference type="EMBL" id="LNZB01000009">
    <property type="protein sequence ID" value="KTD82604.1"/>
    <property type="molecule type" value="Genomic_DNA"/>
</dbReference>
<dbReference type="PATRIC" id="fig|66969.6.peg.570"/>
<organism evidence="1 2">
    <name type="scientific">Legionella waltersii</name>
    <dbReference type="NCBI Taxonomy" id="66969"/>
    <lineage>
        <taxon>Bacteria</taxon>
        <taxon>Pseudomonadati</taxon>
        <taxon>Pseudomonadota</taxon>
        <taxon>Gammaproteobacteria</taxon>
        <taxon>Legionellales</taxon>
        <taxon>Legionellaceae</taxon>
        <taxon>Legionella</taxon>
    </lineage>
</organism>
<reference evidence="1 2" key="1">
    <citation type="submission" date="2015-11" db="EMBL/GenBank/DDBJ databases">
        <title>Genomic analysis of 38 Legionella species identifies large and diverse effector repertoires.</title>
        <authorList>
            <person name="Burstein D."/>
            <person name="Amaro F."/>
            <person name="Zusman T."/>
            <person name="Lifshitz Z."/>
            <person name="Cohen O."/>
            <person name="Gilbert J.A."/>
            <person name="Pupko T."/>
            <person name="Shuman H.A."/>
            <person name="Segal G."/>
        </authorList>
    </citation>
    <scope>NUCLEOTIDE SEQUENCE [LARGE SCALE GENOMIC DNA]</scope>
    <source>
        <strain evidence="1 2">ATCC 51914</strain>
    </source>
</reference>
<name>A0A0W1AMQ1_9GAMM</name>
<proteinExistence type="predicted"/>
<dbReference type="Proteomes" id="UP000054729">
    <property type="component" value="Unassembled WGS sequence"/>
</dbReference>
<dbReference type="AlphaFoldDB" id="A0A0W1AMQ1"/>